<evidence type="ECO:0000313" key="2">
    <source>
        <dbReference type="EMBL" id="MBF5028040.1"/>
    </source>
</evidence>
<feature type="chain" id="PRO_5037574742" description="Rieske domain-containing protein" evidence="1">
    <location>
        <begin position="28"/>
        <end position="146"/>
    </location>
</feature>
<evidence type="ECO:0000256" key="1">
    <source>
        <dbReference type="SAM" id="SignalP"/>
    </source>
</evidence>
<dbReference type="RefSeq" id="WP_194739966.1">
    <property type="nucleotide sequence ID" value="NZ_JADKYY010000014.1"/>
</dbReference>
<comment type="caution">
    <text evidence="2">The sequence shown here is derived from an EMBL/GenBank/DDBJ whole genome shotgun (WGS) entry which is preliminary data.</text>
</comment>
<keyword evidence="1" id="KW-0732">Signal</keyword>
<dbReference type="Proteomes" id="UP000694480">
    <property type="component" value="Unassembled WGS sequence"/>
</dbReference>
<name>A0A931E782_9FLAO</name>
<sequence length="146" mass="16223">MKKNASTTLAFLLLVFSILGSCRQAQEQDSCSIQQVINVSVDLHSPAFQVLQQTGQWAYVQSPKAGKLGLIVVNTPQGYRAYDRIAPHICPHSTIKLEVNGGRIEYQPDGTQWDLMTGTPRSGSNVPLKIYRVFLNYDSQSIQIIN</sequence>
<organism evidence="2 3">
    <name type="scientific">Planobacterium oryzisoli</name>
    <dbReference type="NCBI Taxonomy" id="2771435"/>
    <lineage>
        <taxon>Bacteria</taxon>
        <taxon>Pseudomonadati</taxon>
        <taxon>Bacteroidota</taxon>
        <taxon>Flavobacteriia</taxon>
        <taxon>Flavobacteriales</taxon>
        <taxon>Weeksellaceae</taxon>
        <taxon>Chryseobacterium group</taxon>
        <taxon>Chryseobacterium</taxon>
    </lineage>
</organism>
<dbReference type="EMBL" id="JADKYY010000014">
    <property type="protein sequence ID" value="MBF5028040.1"/>
    <property type="molecule type" value="Genomic_DNA"/>
</dbReference>
<evidence type="ECO:0000313" key="3">
    <source>
        <dbReference type="Proteomes" id="UP000694480"/>
    </source>
</evidence>
<dbReference type="AlphaFoldDB" id="A0A931E782"/>
<proteinExistence type="predicted"/>
<reference evidence="2" key="1">
    <citation type="submission" date="2020-11" db="EMBL/GenBank/DDBJ databases">
        <title>Genome seq and assembly of Planobacterium sp.</title>
        <authorList>
            <person name="Chhetri G."/>
        </authorList>
    </citation>
    <scope>NUCLEOTIDE SEQUENCE</scope>
    <source>
        <strain evidence="2">GCR5</strain>
    </source>
</reference>
<dbReference type="PROSITE" id="PS51257">
    <property type="entry name" value="PROKAR_LIPOPROTEIN"/>
    <property type="match status" value="1"/>
</dbReference>
<protein>
    <recommendedName>
        <fullName evidence="4">Rieske domain-containing protein</fullName>
    </recommendedName>
</protein>
<accession>A0A931E782</accession>
<feature type="signal peptide" evidence="1">
    <location>
        <begin position="1"/>
        <end position="27"/>
    </location>
</feature>
<evidence type="ECO:0008006" key="4">
    <source>
        <dbReference type="Google" id="ProtNLM"/>
    </source>
</evidence>
<gene>
    <name evidence="2" type="ORF">IC612_09550</name>
</gene>
<keyword evidence="3" id="KW-1185">Reference proteome</keyword>